<organism evidence="1">
    <name type="scientific">Schlesneria paludicola</name>
    <dbReference type="NCBI Taxonomy" id="360056"/>
    <lineage>
        <taxon>Bacteria</taxon>
        <taxon>Pseudomonadati</taxon>
        <taxon>Planctomycetota</taxon>
        <taxon>Planctomycetia</taxon>
        <taxon>Planctomycetales</taxon>
        <taxon>Planctomycetaceae</taxon>
        <taxon>Schlesneria</taxon>
    </lineage>
</organism>
<evidence type="ECO:0000313" key="1">
    <source>
        <dbReference type="EMBL" id="HEN15396.1"/>
    </source>
</evidence>
<dbReference type="PANTHER" id="PTHR47197:SF3">
    <property type="entry name" value="DIHYDRO-HEME D1 DEHYDROGENASE"/>
    <property type="match status" value="1"/>
</dbReference>
<dbReference type="InterPro" id="IPR015943">
    <property type="entry name" value="WD40/YVTN_repeat-like_dom_sf"/>
</dbReference>
<gene>
    <name evidence="1" type="ORF">ENQ76_08015</name>
</gene>
<protein>
    <recommendedName>
        <fullName evidence="2">YncE family protein</fullName>
    </recommendedName>
</protein>
<name>A0A7C2PAB1_9PLAN</name>
<reference evidence="1" key="1">
    <citation type="journal article" date="2020" name="mSystems">
        <title>Genome- and Community-Level Interaction Insights into Carbon Utilization and Element Cycling Functions of Hydrothermarchaeota in Hydrothermal Sediment.</title>
        <authorList>
            <person name="Zhou Z."/>
            <person name="Liu Y."/>
            <person name="Xu W."/>
            <person name="Pan J."/>
            <person name="Luo Z.H."/>
            <person name="Li M."/>
        </authorList>
    </citation>
    <scope>NUCLEOTIDE SEQUENCE [LARGE SCALE GENOMIC DNA]</scope>
    <source>
        <strain evidence="1">SpSt-339</strain>
    </source>
</reference>
<sequence length="376" mass="41241">MTAGGFAALAALLLTADPAPDTQRYTQRYLYVACPGIRNYLEFGGHGLLVFDIDGGHKFVKRIPTAGLDETGQPLNVKGIAASSVTRRVHISTLRTLQSIDLVTEKLAWERSYDGGCDRMAISPDGKRIYLPSLEKDHWHVVDGVTGEILKRIEPQPGAHNTVYGLDGRRVYLAGLRSRVLKIVDPESGEFVGEVGPFTHSIRPFTVNGRQTLCFVNVNELLGFEVGDITTGQMLHRIEVTGFERGPVKRHGCPSHGIGLTPDEKELWVCDAANQRMHVFDATVMPPKQVASLPVREQPGWVTFSLDGRYAYPSTGDVFEVASRRLVTQLTDEHGVGVHSEKMVEIQFRNGVPVRTGDQFGLGRLGVAALDSDSGR</sequence>
<proteinExistence type="predicted"/>
<dbReference type="SUPFAM" id="SSF50969">
    <property type="entry name" value="YVTN repeat-like/Quinoprotein amine dehydrogenase"/>
    <property type="match status" value="1"/>
</dbReference>
<evidence type="ECO:0008006" key="2">
    <source>
        <dbReference type="Google" id="ProtNLM"/>
    </source>
</evidence>
<dbReference type="InterPro" id="IPR051200">
    <property type="entry name" value="Host-pathogen_enzymatic-act"/>
</dbReference>
<dbReference type="PANTHER" id="PTHR47197">
    <property type="entry name" value="PROTEIN NIRF"/>
    <property type="match status" value="1"/>
</dbReference>
<accession>A0A7C2PAB1</accession>
<comment type="caution">
    <text evidence="1">The sequence shown here is derived from an EMBL/GenBank/DDBJ whole genome shotgun (WGS) entry which is preliminary data.</text>
</comment>
<dbReference type="AlphaFoldDB" id="A0A7C2PAB1"/>
<dbReference type="InterPro" id="IPR011044">
    <property type="entry name" value="Quino_amine_DH_bsu"/>
</dbReference>
<dbReference type="EMBL" id="DSOK01000233">
    <property type="protein sequence ID" value="HEN15396.1"/>
    <property type="molecule type" value="Genomic_DNA"/>
</dbReference>
<dbReference type="Gene3D" id="2.130.10.10">
    <property type="entry name" value="YVTN repeat-like/Quinoprotein amine dehydrogenase"/>
    <property type="match status" value="2"/>
</dbReference>